<feature type="compositionally biased region" description="Polar residues" evidence="1">
    <location>
        <begin position="811"/>
        <end position="823"/>
    </location>
</feature>
<gene>
    <name evidence="4" type="ORF">GQX73_g8130</name>
</gene>
<name>A0A7C8MPE6_9PEZI</name>
<dbReference type="PANTHER" id="PTHR28221">
    <property type="entry name" value="RNA POLYMERASE I-SPECIFIC TRANSCRIPTION INITIATION FACTOR RRN6"/>
    <property type="match status" value="1"/>
</dbReference>
<dbReference type="GO" id="GO:0042790">
    <property type="term" value="P:nucleolar large rRNA transcription by RNA polymerase I"/>
    <property type="evidence" value="ECO:0007669"/>
    <property type="project" value="TreeGrafter"/>
</dbReference>
<feature type="domain" description="RRN6 beta-propeller" evidence="2">
    <location>
        <begin position="110"/>
        <end position="491"/>
    </location>
</feature>
<dbReference type="OrthoDB" id="4090074at2759"/>
<dbReference type="GO" id="GO:0001179">
    <property type="term" value="F:RNA polymerase I general transcription initiation factor binding"/>
    <property type="evidence" value="ECO:0007669"/>
    <property type="project" value="TreeGrafter"/>
</dbReference>
<reference evidence="4 5" key="1">
    <citation type="submission" date="2019-12" db="EMBL/GenBank/DDBJ databases">
        <title>Draft genome sequence of the ascomycete Xylaria multiplex DSM 110363.</title>
        <authorList>
            <person name="Buettner E."/>
            <person name="Kellner H."/>
        </authorList>
    </citation>
    <scope>NUCLEOTIDE SEQUENCE [LARGE SCALE GENOMIC DNA]</scope>
    <source>
        <strain evidence="4 5">DSM 110363</strain>
    </source>
</reference>
<dbReference type="InterPro" id="IPR019350">
    <property type="entry name" value="RNA_pol_I-sp_TIF_RRN6-like"/>
</dbReference>
<feature type="region of interest" description="Disordered" evidence="1">
    <location>
        <begin position="885"/>
        <end position="965"/>
    </location>
</feature>
<sequence length="965" mass="108986">MTERRLIESAIGLAGRLSHIPFGTDKPEDCAPVFRALGRYRTWIPPEPDHVVDSLPALGTIWEQSRRQQRWLVRNHPEASLGNQVLHDYLAEENSPLALRQEPGRQTCFFSLGELTDISLKKNLGVPLVVTVTGSANNILRLATLNQERWVWHREPNVAVHLYEAASEKPSLWIEEDVAPILRVKCIVDLRRYNPIRWLAVQRDSGTTIFQPEYHKVPVGGSLGTGASRIAANPLFHISREQTGGNAHSDVSFNPATRSNPPQLAVIDERGFWSIWDVKFAKIKSLGELTPKLKICGHIDHGILEQLPYRDNSNMQWHKILWVGRSDDSLDLLGDLDLNADNEQFSSQTVFPPLQRSSLVLVYNPQQIRLLDLATGVYLPDLEFCRHGSLDRILDVRTTHDPQYFYVLTTFKLFIVRAHSRPGVEWDRPEKVWSILFSTPHFRSPFDQSLKLATTQGVKPDLATSLIFIYSSANPWTDLFYVEFSQTDPNIVKCQANVTGLGSLRNTIFNSPIQTLCITPSRIIAKTPESSTQMGQDLVEKRTRLYQILVLKSNMSLDSALCVSSMSSPIQISLPNKNVGRQSRSGSRRRASDRSPSEFIVDDDLVTSKESSPSVAHRYIKAFYEYLNNNSVHLPKDIPARSWSNGVSRYNPFNAAHQHVENAAQTGFLPIYTLLQVMPNFKEIPRRSLSAVEWEHEIERLNNVHSSVGIYTLDLLRSHLLLSSSKSLQEVYSIIFEIADNSSHQGDSDDANNGRMAAISEQIAYDLYLSLRGIGSRNPDSNRVQVTVEENMLLDSQTETLPSSPPRYESPASSAWSQRSNSEATEDEDPAMTLLRTYTGTGKFVPHKKFELLDKWKLGAEPSDYTFDLDRNAGVDAGTIRREKQLAREHRKRRRAQTLLQMSQEPELPATQPAPDTSFYSSQPRGMSSQRQIIHSDPVHMMSQPMAGTFGRRPNKKAKKRKGGF</sequence>
<evidence type="ECO:0000313" key="5">
    <source>
        <dbReference type="Proteomes" id="UP000481858"/>
    </source>
</evidence>
<dbReference type="Pfam" id="PF20639">
    <property type="entry name" value="Rrn6_K-rich"/>
    <property type="match status" value="1"/>
</dbReference>
<evidence type="ECO:0000259" key="2">
    <source>
        <dbReference type="Pfam" id="PF10214"/>
    </source>
</evidence>
<dbReference type="InterPro" id="IPR048535">
    <property type="entry name" value="RRN6_beta-prop"/>
</dbReference>
<evidence type="ECO:0000313" key="4">
    <source>
        <dbReference type="EMBL" id="KAF2965453.1"/>
    </source>
</evidence>
<feature type="domain" description="RRN6 K-rich C-terminal" evidence="3">
    <location>
        <begin position="851"/>
        <end position="965"/>
    </location>
</feature>
<feature type="compositionally biased region" description="Polar residues" evidence="1">
    <location>
        <begin position="914"/>
        <end position="933"/>
    </location>
</feature>
<feature type="compositionally biased region" description="Basic residues" evidence="1">
    <location>
        <begin position="953"/>
        <end position="965"/>
    </location>
</feature>
<dbReference type="PANTHER" id="PTHR28221:SF2">
    <property type="entry name" value="RNA POLYMERASE I-SPECIFIC TRANSCRIPTION INITIATION FACTOR RRN6"/>
    <property type="match status" value="1"/>
</dbReference>
<evidence type="ECO:0000256" key="1">
    <source>
        <dbReference type="SAM" id="MobiDB-lite"/>
    </source>
</evidence>
<accession>A0A7C8MPE6</accession>
<organism evidence="4 5">
    <name type="scientific">Xylaria multiplex</name>
    <dbReference type="NCBI Taxonomy" id="323545"/>
    <lineage>
        <taxon>Eukaryota</taxon>
        <taxon>Fungi</taxon>
        <taxon>Dikarya</taxon>
        <taxon>Ascomycota</taxon>
        <taxon>Pezizomycotina</taxon>
        <taxon>Sordariomycetes</taxon>
        <taxon>Xylariomycetidae</taxon>
        <taxon>Xylariales</taxon>
        <taxon>Xylariaceae</taxon>
        <taxon>Xylaria</taxon>
    </lineage>
</organism>
<dbReference type="GO" id="GO:0001163">
    <property type="term" value="F:RNA polymerase I transcription regulatory region sequence-specific DNA binding"/>
    <property type="evidence" value="ECO:0007669"/>
    <property type="project" value="TreeGrafter"/>
</dbReference>
<evidence type="ECO:0000259" key="3">
    <source>
        <dbReference type="Pfam" id="PF20639"/>
    </source>
</evidence>
<keyword evidence="5" id="KW-1185">Reference proteome</keyword>
<feature type="region of interest" description="Disordered" evidence="1">
    <location>
        <begin position="796"/>
        <end position="831"/>
    </location>
</feature>
<evidence type="ECO:0008006" key="6">
    <source>
        <dbReference type="Google" id="ProtNLM"/>
    </source>
</evidence>
<dbReference type="EMBL" id="WUBL01000115">
    <property type="protein sequence ID" value="KAF2965453.1"/>
    <property type="molecule type" value="Genomic_DNA"/>
</dbReference>
<dbReference type="Proteomes" id="UP000481858">
    <property type="component" value="Unassembled WGS sequence"/>
</dbReference>
<dbReference type="InterPro" id="IPR048536">
    <property type="entry name" value="Rrn6_K-rich"/>
</dbReference>
<dbReference type="Pfam" id="PF10214">
    <property type="entry name" value="Rrn6_beta-prop"/>
    <property type="match status" value="1"/>
</dbReference>
<dbReference type="InParanoid" id="A0A7C8MPE6"/>
<dbReference type="AlphaFoldDB" id="A0A7C8MPE6"/>
<dbReference type="GO" id="GO:0070860">
    <property type="term" value="C:RNA polymerase I core factor complex"/>
    <property type="evidence" value="ECO:0007669"/>
    <property type="project" value="TreeGrafter"/>
</dbReference>
<feature type="region of interest" description="Disordered" evidence="1">
    <location>
        <begin position="574"/>
        <end position="596"/>
    </location>
</feature>
<protein>
    <recommendedName>
        <fullName evidence="6">RNA polymerase I-specific transcription initiation factor RRN6-like protein</fullName>
    </recommendedName>
</protein>
<proteinExistence type="predicted"/>
<comment type="caution">
    <text evidence="4">The sequence shown here is derived from an EMBL/GenBank/DDBJ whole genome shotgun (WGS) entry which is preliminary data.</text>
</comment>